<reference evidence="1 2" key="1">
    <citation type="journal article" date="2019" name="Genome Biol. Evol.">
        <title>Insights into the evolution of the New World diploid cottons (Gossypium, subgenus Houzingenia) based on genome sequencing.</title>
        <authorList>
            <person name="Grover C.E."/>
            <person name="Arick M.A. 2nd"/>
            <person name="Thrash A."/>
            <person name="Conover J.L."/>
            <person name="Sanders W.S."/>
            <person name="Peterson D.G."/>
            <person name="Frelichowski J.E."/>
            <person name="Scheffler J.A."/>
            <person name="Scheffler B.E."/>
            <person name="Wendel J.F."/>
        </authorList>
    </citation>
    <scope>NUCLEOTIDE SEQUENCE [LARGE SCALE GENOMIC DNA]</scope>
    <source>
        <strain evidence="1">8</strain>
        <tissue evidence="1">Leaf</tissue>
    </source>
</reference>
<dbReference type="AlphaFoldDB" id="A0A7J8PNF0"/>
<accession>A0A7J8PNF0</accession>
<protein>
    <submittedName>
        <fullName evidence="1">Uncharacterized protein</fullName>
    </submittedName>
</protein>
<dbReference type="EMBL" id="JABEZZ010000007">
    <property type="protein sequence ID" value="MBA0590815.1"/>
    <property type="molecule type" value="Genomic_DNA"/>
</dbReference>
<evidence type="ECO:0000313" key="2">
    <source>
        <dbReference type="Proteomes" id="UP000593578"/>
    </source>
</evidence>
<sequence>MSRRCDVTCFLVTTSPLLSKGYVCPRCRDMGNDKCLQNLRVVENMEKSMSKVELSKEMCTSPT</sequence>
<name>A0A7J8PNF0_GOSRA</name>
<evidence type="ECO:0000313" key="1">
    <source>
        <dbReference type="EMBL" id="MBA0590815.1"/>
    </source>
</evidence>
<feature type="non-terminal residue" evidence="1">
    <location>
        <position position="1"/>
    </location>
</feature>
<proteinExistence type="predicted"/>
<comment type="caution">
    <text evidence="1">The sequence shown here is derived from an EMBL/GenBank/DDBJ whole genome shotgun (WGS) entry which is preliminary data.</text>
</comment>
<dbReference type="Proteomes" id="UP000593578">
    <property type="component" value="Unassembled WGS sequence"/>
</dbReference>
<gene>
    <name evidence="1" type="ORF">Gorai_019507</name>
</gene>
<organism evidence="1 2">
    <name type="scientific">Gossypium raimondii</name>
    <name type="common">Peruvian cotton</name>
    <name type="synonym">Gossypium klotzschianum subsp. raimondii</name>
    <dbReference type="NCBI Taxonomy" id="29730"/>
    <lineage>
        <taxon>Eukaryota</taxon>
        <taxon>Viridiplantae</taxon>
        <taxon>Streptophyta</taxon>
        <taxon>Embryophyta</taxon>
        <taxon>Tracheophyta</taxon>
        <taxon>Spermatophyta</taxon>
        <taxon>Magnoliopsida</taxon>
        <taxon>eudicotyledons</taxon>
        <taxon>Gunneridae</taxon>
        <taxon>Pentapetalae</taxon>
        <taxon>rosids</taxon>
        <taxon>malvids</taxon>
        <taxon>Malvales</taxon>
        <taxon>Malvaceae</taxon>
        <taxon>Malvoideae</taxon>
        <taxon>Gossypium</taxon>
    </lineage>
</organism>